<sequence>MVRHELPATRDTVVNVFGRDTPPALTVDAGDSVVVGSLDAAGYLEPMRTPGDPRPRMFEDRTGHCLTGPIAVRGAEPGMVLEVRFGSVRAGTWGWTLAGVKDNPLTRRLGVADGPASWLLWDIGDGTATNDRGRTVDIAPFLGVVGVPPVEPGPHSTIRPRAGSGERGKHRLP</sequence>
<dbReference type="EMBL" id="BAAASJ010000021">
    <property type="protein sequence ID" value="GAA2629082.1"/>
    <property type="molecule type" value="Genomic_DNA"/>
</dbReference>
<gene>
    <name evidence="2" type="ORF">GCM10010307_19590</name>
</gene>
<dbReference type="RefSeq" id="WP_344388998.1">
    <property type="nucleotide sequence ID" value="NZ_BAAASJ010000021.1"/>
</dbReference>
<organism evidence="2 3">
    <name type="scientific">Streptomyces vastus</name>
    <dbReference type="NCBI Taxonomy" id="285451"/>
    <lineage>
        <taxon>Bacteria</taxon>
        <taxon>Bacillati</taxon>
        <taxon>Actinomycetota</taxon>
        <taxon>Actinomycetes</taxon>
        <taxon>Kitasatosporales</taxon>
        <taxon>Streptomycetaceae</taxon>
        <taxon>Streptomyces</taxon>
    </lineage>
</organism>
<evidence type="ECO:0000313" key="3">
    <source>
        <dbReference type="Proteomes" id="UP001500151"/>
    </source>
</evidence>
<dbReference type="Gene3D" id="2.60.120.580">
    <property type="entry name" value="Acetamidase/Formamidase-like domains"/>
    <property type="match status" value="1"/>
</dbReference>
<keyword evidence="3" id="KW-1185">Reference proteome</keyword>
<name>A0ABP6CYA1_9ACTN</name>
<reference evidence="3" key="1">
    <citation type="journal article" date="2019" name="Int. J. Syst. Evol. Microbiol.">
        <title>The Global Catalogue of Microorganisms (GCM) 10K type strain sequencing project: providing services to taxonomists for standard genome sequencing and annotation.</title>
        <authorList>
            <consortium name="The Broad Institute Genomics Platform"/>
            <consortium name="The Broad Institute Genome Sequencing Center for Infectious Disease"/>
            <person name="Wu L."/>
            <person name="Ma J."/>
        </authorList>
    </citation>
    <scope>NUCLEOTIDE SEQUENCE [LARGE SCALE GENOMIC DNA]</scope>
    <source>
        <strain evidence="3">JCM 4524</strain>
    </source>
</reference>
<evidence type="ECO:0000313" key="2">
    <source>
        <dbReference type="EMBL" id="GAA2629082.1"/>
    </source>
</evidence>
<protein>
    <recommendedName>
        <fullName evidence="4">Acetamidase</fullName>
    </recommendedName>
</protein>
<dbReference type="InterPro" id="IPR004304">
    <property type="entry name" value="FmdA_AmdA"/>
</dbReference>
<dbReference type="PANTHER" id="PTHR31891">
    <property type="entry name" value="FORMAMIDASE C869.04-RELATED"/>
    <property type="match status" value="1"/>
</dbReference>
<dbReference type="Proteomes" id="UP001500151">
    <property type="component" value="Unassembled WGS sequence"/>
</dbReference>
<proteinExistence type="predicted"/>
<evidence type="ECO:0008006" key="4">
    <source>
        <dbReference type="Google" id="ProtNLM"/>
    </source>
</evidence>
<evidence type="ECO:0000256" key="1">
    <source>
        <dbReference type="SAM" id="MobiDB-lite"/>
    </source>
</evidence>
<feature type="region of interest" description="Disordered" evidence="1">
    <location>
        <begin position="149"/>
        <end position="173"/>
    </location>
</feature>
<dbReference type="PANTHER" id="PTHR31891:SF1">
    <property type="entry name" value="FORMAMIDASE C869.04-RELATED"/>
    <property type="match status" value="1"/>
</dbReference>
<accession>A0ABP6CYA1</accession>
<dbReference type="SUPFAM" id="SSF141130">
    <property type="entry name" value="Acetamidase/Formamidase-like"/>
    <property type="match status" value="1"/>
</dbReference>
<comment type="caution">
    <text evidence="2">The sequence shown here is derived from an EMBL/GenBank/DDBJ whole genome shotgun (WGS) entry which is preliminary data.</text>
</comment>
<dbReference type="Pfam" id="PF03069">
    <property type="entry name" value="FmdA_AmdA"/>
    <property type="match status" value="1"/>
</dbReference>